<dbReference type="EMBL" id="LWQT01000120">
    <property type="protein sequence ID" value="OAN44001.1"/>
    <property type="molecule type" value="Genomic_DNA"/>
</dbReference>
<proteinExistence type="predicted"/>
<gene>
    <name evidence="1" type="ORF">A6A04_08960</name>
</gene>
<name>A0A178M5H9_9PROT</name>
<evidence type="ECO:0000313" key="2">
    <source>
        <dbReference type="Proteomes" id="UP000078428"/>
    </source>
</evidence>
<comment type="caution">
    <text evidence="1">The sequence shown here is derived from an EMBL/GenBank/DDBJ whole genome shotgun (WGS) entry which is preliminary data.</text>
</comment>
<reference evidence="1 2" key="1">
    <citation type="submission" date="2016-04" db="EMBL/GenBank/DDBJ databases">
        <title>Draft genome sequence of freshwater magnetotactic bacteria Magnetospirillum marisnigri SP-1 and Magnetospirillum moscoviense BB-1.</title>
        <authorList>
            <person name="Koziaeva V."/>
            <person name="Dziuba M.V."/>
            <person name="Ivanov T.M."/>
            <person name="Kuznetsov B."/>
            <person name="Grouzdev D.S."/>
        </authorList>
    </citation>
    <scope>NUCLEOTIDE SEQUENCE [LARGE SCALE GENOMIC DNA]</scope>
    <source>
        <strain evidence="1 2">SP-1</strain>
    </source>
</reference>
<protein>
    <submittedName>
        <fullName evidence="1">Uncharacterized protein</fullName>
    </submittedName>
</protein>
<sequence length="323" mass="32737">MGMIIPNLRPDLDALQVDVAVASLRDVLKDGWSVLALSTGMADAFTDQTGIAALGGGAYDATAKTVRNQSVSSGTAATSWSANSTFGAWVGRTVVDMSFTVTNGATVTKIGVYSTVAASIPVKLMQRTGAGAFTVVASATLAHGGTGWEDATLSSAYAVPGSGTFCLAAYASSGYSMVNGAPGNAAWMSGDASGAVSMTEVGSGTAQAPILRYTYQTVGAAAAVTVVSAAFALGFQPSQARIVCPVELGGGAIGTDCMLDLSRDGTTWAAVTLADLGKFNATTRIVGGLVNLSAQPAGSSIYWRWRTSAAYTLSNHGVWIQAK</sequence>
<organism evidence="1 2">
    <name type="scientific">Paramagnetospirillum marisnigri</name>
    <dbReference type="NCBI Taxonomy" id="1285242"/>
    <lineage>
        <taxon>Bacteria</taxon>
        <taxon>Pseudomonadati</taxon>
        <taxon>Pseudomonadota</taxon>
        <taxon>Alphaproteobacteria</taxon>
        <taxon>Rhodospirillales</taxon>
        <taxon>Magnetospirillaceae</taxon>
        <taxon>Paramagnetospirillum</taxon>
    </lineage>
</organism>
<dbReference type="Proteomes" id="UP000078428">
    <property type="component" value="Unassembled WGS sequence"/>
</dbReference>
<dbReference type="RefSeq" id="WP_068495792.1">
    <property type="nucleotide sequence ID" value="NZ_LWQT01000120.1"/>
</dbReference>
<keyword evidence="2" id="KW-1185">Reference proteome</keyword>
<dbReference type="AlphaFoldDB" id="A0A178M5H9"/>
<evidence type="ECO:0000313" key="1">
    <source>
        <dbReference type="EMBL" id="OAN44001.1"/>
    </source>
</evidence>
<accession>A0A178M5H9</accession>
<dbReference type="OrthoDB" id="7347919at2"/>
<dbReference type="STRING" id="1285242.A6A04_08960"/>